<dbReference type="PANTHER" id="PTHR21660:SF40">
    <property type="entry name" value="OS01G0229600 PROTEIN"/>
    <property type="match status" value="1"/>
</dbReference>
<dbReference type="AlphaFoldDB" id="A0ABC8Z6E1"/>
<dbReference type="PANTHER" id="PTHR21660">
    <property type="entry name" value="THIOESTERASE SUPERFAMILY MEMBER-RELATED"/>
    <property type="match status" value="1"/>
</dbReference>
<evidence type="ECO:0000259" key="2">
    <source>
        <dbReference type="Pfam" id="PF03061"/>
    </source>
</evidence>
<proteinExistence type="inferred from homology"/>
<dbReference type="EMBL" id="OZ075128">
    <property type="protein sequence ID" value="CAL4954645.1"/>
    <property type="molecule type" value="Genomic_DNA"/>
</dbReference>
<dbReference type="Pfam" id="PF03061">
    <property type="entry name" value="4HBT"/>
    <property type="match status" value="1"/>
</dbReference>
<gene>
    <name evidence="3" type="ORF">URODEC1_LOCUS40937</name>
</gene>
<evidence type="ECO:0000256" key="1">
    <source>
        <dbReference type="ARBA" id="ARBA00008324"/>
    </source>
</evidence>
<accession>A0ABC8Z6E1</accession>
<feature type="domain" description="Thioesterase" evidence="2">
    <location>
        <begin position="74"/>
        <end position="147"/>
    </location>
</feature>
<reference evidence="3 4" key="2">
    <citation type="submission" date="2024-10" db="EMBL/GenBank/DDBJ databases">
        <authorList>
            <person name="Ryan C."/>
        </authorList>
    </citation>
    <scope>NUCLEOTIDE SEQUENCE [LARGE SCALE GENOMIC DNA]</scope>
</reference>
<reference evidence="4" key="1">
    <citation type="submission" date="2024-06" db="EMBL/GenBank/DDBJ databases">
        <authorList>
            <person name="Ryan C."/>
        </authorList>
    </citation>
    <scope>NUCLEOTIDE SEQUENCE [LARGE SCALE GENOMIC DNA]</scope>
</reference>
<dbReference type="FunFam" id="3.10.129.10:FF:000068">
    <property type="entry name" value="Thioesterase superfamily protein"/>
    <property type="match status" value="1"/>
</dbReference>
<keyword evidence="4" id="KW-1185">Reference proteome</keyword>
<dbReference type="Proteomes" id="UP001497457">
    <property type="component" value="Chromosome 18b"/>
</dbReference>
<evidence type="ECO:0000313" key="3">
    <source>
        <dbReference type="EMBL" id="CAL4954645.1"/>
    </source>
</evidence>
<dbReference type="CDD" id="cd03443">
    <property type="entry name" value="PaaI_thioesterase"/>
    <property type="match status" value="1"/>
</dbReference>
<dbReference type="Gene3D" id="3.10.129.10">
    <property type="entry name" value="Hotdog Thioesterase"/>
    <property type="match status" value="1"/>
</dbReference>
<dbReference type="InterPro" id="IPR029069">
    <property type="entry name" value="HotDog_dom_sf"/>
</dbReference>
<protein>
    <recommendedName>
        <fullName evidence="2">Thioesterase domain-containing protein</fullName>
    </recommendedName>
</protein>
<dbReference type="InterPro" id="IPR006683">
    <property type="entry name" value="Thioestr_dom"/>
</dbReference>
<dbReference type="InterPro" id="IPR039298">
    <property type="entry name" value="ACOT13"/>
</dbReference>
<comment type="similarity">
    <text evidence="1">Belongs to the thioesterase PaaI family.</text>
</comment>
<evidence type="ECO:0000313" key="4">
    <source>
        <dbReference type="Proteomes" id="UP001497457"/>
    </source>
</evidence>
<sequence>MGDEAKALRLAAIARKWLKDPRVGYSGDLNPAASDSERQALSSMVMAGAHVSVAKPGRVVCSLRVRAPLTDAEGRWHPGAIAAAVDNACSAAVFTVEGAPTVTVQYSMSYFSPAYPDEEVEMEGRVVSRKGKLTAAAVEVRKKESGELVAIGRQWMTPAWPIKSNKSSKL</sequence>
<dbReference type="SUPFAM" id="SSF54637">
    <property type="entry name" value="Thioesterase/thiol ester dehydrase-isomerase"/>
    <property type="match status" value="1"/>
</dbReference>
<name>A0ABC8Z6E1_9POAL</name>
<organism evidence="3 4">
    <name type="scientific">Urochloa decumbens</name>
    <dbReference type="NCBI Taxonomy" id="240449"/>
    <lineage>
        <taxon>Eukaryota</taxon>
        <taxon>Viridiplantae</taxon>
        <taxon>Streptophyta</taxon>
        <taxon>Embryophyta</taxon>
        <taxon>Tracheophyta</taxon>
        <taxon>Spermatophyta</taxon>
        <taxon>Magnoliopsida</taxon>
        <taxon>Liliopsida</taxon>
        <taxon>Poales</taxon>
        <taxon>Poaceae</taxon>
        <taxon>PACMAD clade</taxon>
        <taxon>Panicoideae</taxon>
        <taxon>Panicodae</taxon>
        <taxon>Paniceae</taxon>
        <taxon>Melinidinae</taxon>
        <taxon>Urochloa</taxon>
    </lineage>
</organism>